<evidence type="ECO:0000313" key="6">
    <source>
        <dbReference type="EMBL" id="KWX19746.1"/>
    </source>
</evidence>
<dbReference type="InterPro" id="IPR013762">
    <property type="entry name" value="Integrase-like_cat_sf"/>
</dbReference>
<dbReference type="GO" id="GO:0003677">
    <property type="term" value="F:DNA binding"/>
    <property type="evidence" value="ECO:0007669"/>
    <property type="project" value="UniProtKB-UniRule"/>
</dbReference>
<keyword evidence="7" id="KW-1185">Reference proteome</keyword>
<dbReference type="Pfam" id="PF00589">
    <property type="entry name" value="Phage_integrase"/>
    <property type="match status" value="1"/>
</dbReference>
<keyword evidence="1 3" id="KW-0238">DNA-binding</keyword>
<name>A0A132PBP9_9MYCO</name>
<evidence type="ECO:0000256" key="1">
    <source>
        <dbReference type="ARBA" id="ARBA00023125"/>
    </source>
</evidence>
<feature type="domain" description="Core-binding (CB)" evidence="5">
    <location>
        <begin position="52"/>
        <end position="131"/>
    </location>
</feature>
<reference evidence="6 7" key="1">
    <citation type="submission" date="2015-07" db="EMBL/GenBank/DDBJ databases">
        <title>A draft genome sequence of Mycobacterium wolinskyi.</title>
        <authorList>
            <person name="de Man T.J."/>
            <person name="Perry K.A."/>
            <person name="Coulliette A.D."/>
            <person name="Jensen B."/>
            <person name="Toney N.C."/>
            <person name="Limbago B.M."/>
            <person name="Noble-Wang J."/>
        </authorList>
    </citation>
    <scope>NUCLEOTIDE SEQUENCE [LARGE SCALE GENOMIC DNA]</scope>
    <source>
        <strain evidence="6 7">CDC_01</strain>
    </source>
</reference>
<dbReference type="PANTHER" id="PTHR30349:SF64">
    <property type="entry name" value="PROPHAGE INTEGRASE INTD-RELATED"/>
    <property type="match status" value="1"/>
</dbReference>
<keyword evidence="2" id="KW-0233">DNA recombination</keyword>
<organism evidence="6 7">
    <name type="scientific">Mycolicibacterium wolinskyi</name>
    <dbReference type="NCBI Taxonomy" id="59750"/>
    <lineage>
        <taxon>Bacteria</taxon>
        <taxon>Bacillati</taxon>
        <taxon>Actinomycetota</taxon>
        <taxon>Actinomycetes</taxon>
        <taxon>Mycobacteriales</taxon>
        <taxon>Mycobacteriaceae</taxon>
        <taxon>Mycolicibacterium</taxon>
    </lineage>
</organism>
<protein>
    <recommendedName>
        <fullName evidence="8">Integrase</fullName>
    </recommendedName>
</protein>
<feature type="domain" description="Tyr recombinase" evidence="4">
    <location>
        <begin position="148"/>
        <end position="316"/>
    </location>
</feature>
<dbReference type="InterPro" id="IPR011010">
    <property type="entry name" value="DNA_brk_join_enz"/>
</dbReference>
<evidence type="ECO:0000259" key="4">
    <source>
        <dbReference type="PROSITE" id="PS51898"/>
    </source>
</evidence>
<dbReference type="EMBL" id="LGTW01000037">
    <property type="protein sequence ID" value="KWX19746.1"/>
    <property type="molecule type" value="Genomic_DNA"/>
</dbReference>
<dbReference type="PATRIC" id="fig|59750.3.peg.5200"/>
<evidence type="ECO:0008006" key="8">
    <source>
        <dbReference type="Google" id="ProtNLM"/>
    </source>
</evidence>
<dbReference type="GO" id="GO:0006310">
    <property type="term" value="P:DNA recombination"/>
    <property type="evidence" value="ECO:0007669"/>
    <property type="project" value="UniProtKB-KW"/>
</dbReference>
<evidence type="ECO:0000256" key="3">
    <source>
        <dbReference type="PROSITE-ProRule" id="PRU01248"/>
    </source>
</evidence>
<gene>
    <name evidence="6" type="ORF">AFM11_34290</name>
</gene>
<dbReference type="PROSITE" id="PS51898">
    <property type="entry name" value="TYR_RECOMBINASE"/>
    <property type="match status" value="1"/>
</dbReference>
<dbReference type="InterPro" id="IPR002104">
    <property type="entry name" value="Integrase_catalytic"/>
</dbReference>
<dbReference type="AlphaFoldDB" id="A0A132PBP9"/>
<comment type="caution">
    <text evidence="6">The sequence shown here is derived from an EMBL/GenBank/DDBJ whole genome shotgun (WGS) entry which is preliminary data.</text>
</comment>
<dbReference type="PROSITE" id="PS51900">
    <property type="entry name" value="CB"/>
    <property type="match status" value="1"/>
</dbReference>
<evidence type="ECO:0000256" key="2">
    <source>
        <dbReference type="ARBA" id="ARBA00023172"/>
    </source>
</evidence>
<proteinExistence type="predicted"/>
<accession>A0A132PBP9</accession>
<evidence type="ECO:0000259" key="5">
    <source>
        <dbReference type="PROSITE" id="PS51900"/>
    </source>
</evidence>
<dbReference type="InterPro" id="IPR044068">
    <property type="entry name" value="CB"/>
</dbReference>
<dbReference type="PANTHER" id="PTHR30349">
    <property type="entry name" value="PHAGE INTEGRASE-RELATED"/>
    <property type="match status" value="1"/>
</dbReference>
<dbReference type="Proteomes" id="UP000070612">
    <property type="component" value="Unassembled WGS sequence"/>
</dbReference>
<dbReference type="Gene3D" id="1.10.443.10">
    <property type="entry name" value="Intergrase catalytic core"/>
    <property type="match status" value="1"/>
</dbReference>
<dbReference type="GO" id="GO:0015074">
    <property type="term" value="P:DNA integration"/>
    <property type="evidence" value="ECO:0007669"/>
    <property type="project" value="InterPro"/>
</dbReference>
<dbReference type="SUPFAM" id="SSF56349">
    <property type="entry name" value="DNA breaking-rejoining enzymes"/>
    <property type="match status" value="1"/>
</dbReference>
<evidence type="ECO:0000313" key="7">
    <source>
        <dbReference type="Proteomes" id="UP000070612"/>
    </source>
</evidence>
<dbReference type="InterPro" id="IPR050090">
    <property type="entry name" value="Tyrosine_recombinase_XerCD"/>
</dbReference>
<sequence length="322" mass="35870">MGLAVSKQGEVVTVFDTAGLPMMSGSLEQVETWVAERYVGRTPGPEAAEVPDRWRPWIEMFIAEMDAARRAPSTIQTRVVRLTHFAREHPDSDPLTVTREMLIGYMARPRWSPRTAHSIRSTLRLFFRMLYELEHRRDNPARTLPPIALPRAMPRPCPDHAIFQALAVAGDAQVALAIRIGVQTGMRRVEIARMRPSDVIGQAGNYWVHIKGKGGHERAVPISDELAEQLIAIPTTYVFHNPTTGRPITPQHLGKLVAAALPGHWTAHTLRHRFATTAYAAERDLRAVQELLGHVSPVTTAIYTKVADDSMRRAAAATRLTL</sequence>